<evidence type="ECO:0000256" key="1">
    <source>
        <dbReference type="SAM" id="MobiDB-lite"/>
    </source>
</evidence>
<evidence type="ECO:0000313" key="3">
    <source>
        <dbReference type="Proteomes" id="UP001445076"/>
    </source>
</evidence>
<sequence>DGLSPSHAYFTINPHTGHLLQLKALDRDPPLGRETWKVKVQVRDGQRVSPSLVAASRASRRPRLTNPQHLPLHHGVQGPPYGSQEPSRSPQGRSHGLQE</sequence>
<name>A0AAW0YSB6_CHEQU</name>
<protein>
    <submittedName>
        <fullName evidence="2">Uncharacterized protein</fullName>
    </submittedName>
</protein>
<accession>A0AAW0YSB6</accession>
<feature type="region of interest" description="Disordered" evidence="1">
    <location>
        <begin position="42"/>
        <end position="99"/>
    </location>
</feature>
<evidence type="ECO:0000313" key="2">
    <source>
        <dbReference type="EMBL" id="KAK8754576.1"/>
    </source>
</evidence>
<reference evidence="2 3" key="1">
    <citation type="journal article" date="2024" name="BMC Genomics">
        <title>Genome assembly of redclaw crayfish (Cherax quadricarinatus) provides insights into its immune adaptation and hypoxia tolerance.</title>
        <authorList>
            <person name="Liu Z."/>
            <person name="Zheng J."/>
            <person name="Li H."/>
            <person name="Fang K."/>
            <person name="Wang S."/>
            <person name="He J."/>
            <person name="Zhou D."/>
            <person name="Weng S."/>
            <person name="Chi M."/>
            <person name="Gu Z."/>
            <person name="He J."/>
            <person name="Li F."/>
            <person name="Wang M."/>
        </authorList>
    </citation>
    <scope>NUCLEOTIDE SEQUENCE [LARGE SCALE GENOMIC DNA]</scope>
    <source>
        <strain evidence="2">ZL_2023a</strain>
    </source>
</reference>
<dbReference type="EMBL" id="JARKIK010000001">
    <property type="protein sequence ID" value="KAK8754576.1"/>
    <property type="molecule type" value="Genomic_DNA"/>
</dbReference>
<comment type="caution">
    <text evidence="2">The sequence shown here is derived from an EMBL/GenBank/DDBJ whole genome shotgun (WGS) entry which is preliminary data.</text>
</comment>
<gene>
    <name evidence="2" type="ORF">OTU49_016741</name>
</gene>
<keyword evidence="3" id="KW-1185">Reference proteome</keyword>
<dbReference type="Proteomes" id="UP001445076">
    <property type="component" value="Unassembled WGS sequence"/>
</dbReference>
<feature type="non-terminal residue" evidence="2">
    <location>
        <position position="99"/>
    </location>
</feature>
<dbReference type="AlphaFoldDB" id="A0AAW0YSB6"/>
<feature type="non-terminal residue" evidence="2">
    <location>
        <position position="1"/>
    </location>
</feature>
<organism evidence="2 3">
    <name type="scientific">Cherax quadricarinatus</name>
    <name type="common">Australian red claw crayfish</name>
    <dbReference type="NCBI Taxonomy" id="27406"/>
    <lineage>
        <taxon>Eukaryota</taxon>
        <taxon>Metazoa</taxon>
        <taxon>Ecdysozoa</taxon>
        <taxon>Arthropoda</taxon>
        <taxon>Crustacea</taxon>
        <taxon>Multicrustacea</taxon>
        <taxon>Malacostraca</taxon>
        <taxon>Eumalacostraca</taxon>
        <taxon>Eucarida</taxon>
        <taxon>Decapoda</taxon>
        <taxon>Pleocyemata</taxon>
        <taxon>Astacidea</taxon>
        <taxon>Parastacoidea</taxon>
        <taxon>Parastacidae</taxon>
        <taxon>Cherax</taxon>
    </lineage>
</organism>
<proteinExistence type="predicted"/>